<feature type="transmembrane region" description="Helical" evidence="1">
    <location>
        <begin position="200"/>
        <end position="217"/>
    </location>
</feature>
<sequence>MYRVTDGKFTTKHALVFTVNNLFGPDISSFLPTVDSFLWGGVQIPEIYFFFHGYGWPIIALLLVFPWKLLLKTLSRKSKGADYEDSEFYKDTNLNLRKIYFLIVAGGLLHLFVDIIGHPSYITLGIQENYPWGAVWVGWTTDGSPLWVSITDIWGTGMFPCGNRHHFFETYIFYAICVIVFFGVLFIYAHKTETSMIKSFYGLVIFFLVPLIIFYFISDYSGFDINGQGVNYYGNPNNVHATYRLVGGEADLGVSLFFLILFFVPFLLI</sequence>
<organism evidence="2">
    <name type="scientific">marine sediment metagenome</name>
    <dbReference type="NCBI Taxonomy" id="412755"/>
    <lineage>
        <taxon>unclassified sequences</taxon>
        <taxon>metagenomes</taxon>
        <taxon>ecological metagenomes</taxon>
    </lineage>
</organism>
<gene>
    <name evidence="2" type="ORF">LCGC14_1102950</name>
</gene>
<feature type="transmembrane region" description="Helical" evidence="1">
    <location>
        <begin position="99"/>
        <end position="122"/>
    </location>
</feature>
<evidence type="ECO:0000256" key="1">
    <source>
        <dbReference type="SAM" id="Phobius"/>
    </source>
</evidence>
<keyword evidence="1" id="KW-0472">Membrane</keyword>
<comment type="caution">
    <text evidence="2">The sequence shown here is derived from an EMBL/GenBank/DDBJ whole genome shotgun (WGS) entry which is preliminary data.</text>
</comment>
<name>A0A0F9QF65_9ZZZZ</name>
<keyword evidence="1" id="KW-0812">Transmembrane</keyword>
<accession>A0A0F9QF65</accession>
<feature type="transmembrane region" description="Helical" evidence="1">
    <location>
        <begin position="171"/>
        <end position="188"/>
    </location>
</feature>
<protein>
    <submittedName>
        <fullName evidence="2">Uncharacterized protein</fullName>
    </submittedName>
</protein>
<reference evidence="2" key="1">
    <citation type="journal article" date="2015" name="Nature">
        <title>Complex archaea that bridge the gap between prokaryotes and eukaryotes.</title>
        <authorList>
            <person name="Spang A."/>
            <person name="Saw J.H."/>
            <person name="Jorgensen S.L."/>
            <person name="Zaremba-Niedzwiedzka K."/>
            <person name="Martijn J."/>
            <person name="Lind A.E."/>
            <person name="van Eijk R."/>
            <person name="Schleper C."/>
            <person name="Guy L."/>
            <person name="Ettema T.J."/>
        </authorList>
    </citation>
    <scope>NUCLEOTIDE SEQUENCE</scope>
</reference>
<feature type="non-terminal residue" evidence="2">
    <location>
        <position position="269"/>
    </location>
</feature>
<dbReference type="AlphaFoldDB" id="A0A0F9QF65"/>
<dbReference type="EMBL" id="LAZR01004982">
    <property type="protein sequence ID" value="KKN03903.1"/>
    <property type="molecule type" value="Genomic_DNA"/>
</dbReference>
<feature type="transmembrane region" description="Helical" evidence="1">
    <location>
        <begin position="252"/>
        <end position="268"/>
    </location>
</feature>
<proteinExistence type="predicted"/>
<dbReference type="PANTHER" id="PTHR38543">
    <property type="entry name" value="OS04G0465800 PROTEIN"/>
    <property type="match status" value="1"/>
</dbReference>
<keyword evidence="1" id="KW-1133">Transmembrane helix</keyword>
<feature type="transmembrane region" description="Helical" evidence="1">
    <location>
        <begin position="47"/>
        <end position="70"/>
    </location>
</feature>
<dbReference type="PANTHER" id="PTHR38543:SF1">
    <property type="entry name" value="OS04G0465800 PROTEIN"/>
    <property type="match status" value="1"/>
</dbReference>
<evidence type="ECO:0000313" key="2">
    <source>
        <dbReference type="EMBL" id="KKN03903.1"/>
    </source>
</evidence>